<dbReference type="AlphaFoldDB" id="A0A7M7MHF8"/>
<sequence>MDRRSAPEAERLLGGGLSDDDENLLDGERPDTQEDSRARPKQDNNYSNRKLRKVQFEVEQVQGIMRDNVEKMLDRGERVVELADKSDSLNNQADSFLQASKRMQKRLWWRQYKLRLLIGITLITVLLIIVVKMLWS</sequence>
<proteinExistence type="predicted"/>
<feature type="transmembrane region" description="Helical" evidence="3">
    <location>
        <begin position="112"/>
        <end position="135"/>
    </location>
</feature>
<dbReference type="PANTHER" id="PTHR46897:SF1">
    <property type="entry name" value="VESICLE-ASSOCIATED MEMBRANE PROTEIN 4"/>
    <property type="match status" value="1"/>
</dbReference>
<dbReference type="PRINTS" id="PR00219">
    <property type="entry name" value="SYNAPTOBREVN"/>
</dbReference>
<dbReference type="GO" id="GO:0090161">
    <property type="term" value="P:Golgi ribbon formation"/>
    <property type="evidence" value="ECO:0007669"/>
    <property type="project" value="InterPro"/>
</dbReference>
<dbReference type="GO" id="GO:0016192">
    <property type="term" value="P:vesicle-mediated transport"/>
    <property type="evidence" value="ECO:0007669"/>
    <property type="project" value="InterPro"/>
</dbReference>
<dbReference type="Proteomes" id="UP000594260">
    <property type="component" value="Unplaced"/>
</dbReference>
<keyword evidence="3" id="KW-0472">Membrane</keyword>
<organism evidence="5 6">
    <name type="scientific">Varroa destructor</name>
    <name type="common">Honeybee mite</name>
    <dbReference type="NCBI Taxonomy" id="109461"/>
    <lineage>
        <taxon>Eukaryota</taxon>
        <taxon>Metazoa</taxon>
        <taxon>Ecdysozoa</taxon>
        <taxon>Arthropoda</taxon>
        <taxon>Chelicerata</taxon>
        <taxon>Arachnida</taxon>
        <taxon>Acari</taxon>
        <taxon>Parasitiformes</taxon>
        <taxon>Mesostigmata</taxon>
        <taxon>Gamasina</taxon>
        <taxon>Dermanyssoidea</taxon>
        <taxon>Varroidae</taxon>
        <taxon>Varroa</taxon>
    </lineage>
</organism>
<evidence type="ECO:0000256" key="2">
    <source>
        <dbReference type="SAM" id="MobiDB-lite"/>
    </source>
</evidence>
<reference evidence="5" key="1">
    <citation type="submission" date="2021-01" db="UniProtKB">
        <authorList>
            <consortium name="EnsemblMetazoa"/>
        </authorList>
    </citation>
    <scope>IDENTIFICATION</scope>
</reference>
<evidence type="ECO:0000256" key="3">
    <source>
        <dbReference type="SAM" id="Phobius"/>
    </source>
</evidence>
<dbReference type="GeneID" id="111250918"/>
<dbReference type="SUPFAM" id="SSF58038">
    <property type="entry name" value="SNARE fusion complex"/>
    <property type="match status" value="1"/>
</dbReference>
<feature type="region of interest" description="Disordered" evidence="2">
    <location>
        <begin position="1"/>
        <end position="49"/>
    </location>
</feature>
<keyword evidence="6" id="KW-1185">Reference proteome</keyword>
<evidence type="ECO:0000313" key="5">
    <source>
        <dbReference type="EnsemblMetazoa" id="XP_022662649"/>
    </source>
</evidence>
<dbReference type="EnsemblMetazoa" id="XM_022806914">
    <property type="protein sequence ID" value="XP_022662649"/>
    <property type="gene ID" value="LOC111250918"/>
</dbReference>
<dbReference type="PANTHER" id="PTHR46897">
    <property type="entry name" value="VESICLE-ASSOCIATED MEMBRANE PROTEIN 4"/>
    <property type="match status" value="1"/>
</dbReference>
<feature type="domain" description="V-SNARE coiled-coil homology" evidence="4">
    <location>
        <begin position="50"/>
        <end position="110"/>
    </location>
</feature>
<accession>A0A7M7MHF8</accession>
<dbReference type="InterPro" id="IPR042887">
    <property type="entry name" value="VAMP4"/>
</dbReference>
<dbReference type="Pfam" id="PF00957">
    <property type="entry name" value="Synaptobrevin"/>
    <property type="match status" value="1"/>
</dbReference>
<evidence type="ECO:0000259" key="4">
    <source>
        <dbReference type="PROSITE" id="PS50892"/>
    </source>
</evidence>
<name>A0A7M7MHF8_VARDE</name>
<keyword evidence="1" id="KW-0175">Coiled coil</keyword>
<feature type="compositionally biased region" description="Basic and acidic residues" evidence="2">
    <location>
        <begin position="26"/>
        <end position="42"/>
    </location>
</feature>
<protein>
    <recommendedName>
        <fullName evidence="4">V-SNARE coiled-coil homology domain-containing protein</fullName>
    </recommendedName>
</protein>
<dbReference type="Gene3D" id="1.20.5.110">
    <property type="match status" value="1"/>
</dbReference>
<feature type="compositionally biased region" description="Basic and acidic residues" evidence="2">
    <location>
        <begin position="1"/>
        <end position="11"/>
    </location>
</feature>
<dbReference type="PROSITE" id="PS50892">
    <property type="entry name" value="V_SNARE"/>
    <property type="match status" value="1"/>
</dbReference>
<evidence type="ECO:0000313" key="6">
    <source>
        <dbReference type="Proteomes" id="UP000594260"/>
    </source>
</evidence>
<keyword evidence="3" id="KW-0812">Transmembrane</keyword>
<dbReference type="InterPro" id="IPR001388">
    <property type="entry name" value="Synaptobrevin-like"/>
</dbReference>
<dbReference type="RefSeq" id="XP_022662649.1">
    <property type="nucleotide sequence ID" value="XM_022806914.1"/>
</dbReference>
<dbReference type="InterPro" id="IPR042855">
    <property type="entry name" value="V_SNARE_CC"/>
</dbReference>
<evidence type="ECO:0000256" key="1">
    <source>
        <dbReference type="PROSITE-ProRule" id="PRU00290"/>
    </source>
</evidence>
<dbReference type="GO" id="GO:0016020">
    <property type="term" value="C:membrane"/>
    <property type="evidence" value="ECO:0007669"/>
    <property type="project" value="InterPro"/>
</dbReference>
<keyword evidence="3" id="KW-1133">Transmembrane helix</keyword>